<evidence type="ECO:0000313" key="4">
    <source>
        <dbReference type="EMBL" id="BCD45599.1"/>
    </source>
</evidence>
<evidence type="ECO:0000256" key="3">
    <source>
        <dbReference type="RuleBase" id="RU004508"/>
    </source>
</evidence>
<dbReference type="PIRSF" id="PIRSF000390">
    <property type="entry name" value="PLP_StrS"/>
    <property type="match status" value="1"/>
</dbReference>
<dbReference type="EMBL" id="AP023036">
    <property type="protein sequence ID" value="BCD45599.1"/>
    <property type="molecule type" value="Genomic_DNA"/>
</dbReference>
<dbReference type="Pfam" id="PF01041">
    <property type="entry name" value="DegT_DnrJ_EryC1"/>
    <property type="match status" value="1"/>
</dbReference>
<name>A0A6J4D037_9HELI</name>
<gene>
    <name evidence="4" type="ORF">NHP190020_06380</name>
    <name evidence="5" type="ORF">SNTW_07750</name>
</gene>
<dbReference type="CDD" id="cd00616">
    <property type="entry name" value="AHBA_syn"/>
    <property type="match status" value="1"/>
</dbReference>
<dbReference type="PANTHER" id="PTHR30244">
    <property type="entry name" value="TRANSAMINASE"/>
    <property type="match status" value="1"/>
</dbReference>
<evidence type="ECO:0000256" key="1">
    <source>
        <dbReference type="PIRSR" id="PIRSR000390-1"/>
    </source>
</evidence>
<dbReference type="Gene3D" id="3.90.1150.10">
    <property type="entry name" value="Aspartate Aminotransferase, domain 1"/>
    <property type="match status" value="1"/>
</dbReference>
<evidence type="ECO:0000313" key="6">
    <source>
        <dbReference type="Proteomes" id="UP000317935"/>
    </source>
</evidence>
<dbReference type="InterPro" id="IPR000653">
    <property type="entry name" value="DegT/StrS_aminotransferase"/>
</dbReference>
<proteinExistence type="inferred from homology"/>
<feature type="modified residue" description="N6-(pyridoxal phosphate)lysine" evidence="2">
    <location>
        <position position="183"/>
    </location>
</feature>
<evidence type="ECO:0000313" key="7">
    <source>
        <dbReference type="Proteomes" id="UP000509742"/>
    </source>
</evidence>
<dbReference type="GO" id="GO:0000271">
    <property type="term" value="P:polysaccharide biosynthetic process"/>
    <property type="evidence" value="ECO:0007669"/>
    <property type="project" value="TreeGrafter"/>
</dbReference>
<evidence type="ECO:0000256" key="2">
    <source>
        <dbReference type="PIRSR" id="PIRSR000390-2"/>
    </source>
</evidence>
<reference evidence="5 6" key="1">
    <citation type="submission" date="2019-06" db="EMBL/GenBank/DDBJ databases">
        <title>Complete genome sequence of Helicobacter suis SNTW101c.</title>
        <authorList>
            <person name="Rimbara E."/>
            <person name="Suzuki M."/>
            <person name="Matsui H."/>
            <person name="Nakamura M."/>
            <person name="Mori S."/>
            <person name="Shibayama K."/>
        </authorList>
    </citation>
    <scope>NUCLEOTIDE SEQUENCE [LARGE SCALE GENOMIC DNA]</scope>
    <source>
        <strain evidence="5 6">SNTW101c</strain>
    </source>
</reference>
<dbReference type="EMBL" id="AP019774">
    <property type="protein sequence ID" value="BCD70130.1"/>
    <property type="molecule type" value="Genomic_DNA"/>
</dbReference>
<protein>
    <submittedName>
        <fullName evidence="5">Aminotransferase DegT</fullName>
    </submittedName>
</protein>
<feature type="active site" description="Proton acceptor" evidence="1">
    <location>
        <position position="183"/>
    </location>
</feature>
<dbReference type="GO" id="GO:0030170">
    <property type="term" value="F:pyridoxal phosphate binding"/>
    <property type="evidence" value="ECO:0007669"/>
    <property type="project" value="TreeGrafter"/>
</dbReference>
<keyword evidence="5" id="KW-0808">Transferase</keyword>
<keyword evidence="7" id="KW-1185">Reference proteome</keyword>
<sequence length="366" mass="40386">MDLYNLADLHQEHAIEIEDALLACARSGRYILGGVVEELEQELANKAQFTFALGTSSGSASLLLAILACGIGCEDEVITPAFGFIAAVEMLLLIGAKPVLIDINPRTYHLDLKALERAITPKTKAILPLSLFGMASDRYALKALAKDHDLVVIEDCAQSFLAPYHSATNDAPDILTTSFFPTKPLGCYGDGGAVFCNDVNLYAKLKALRVHGQSQKYSHIYLGLNARLDALQASILKVKLKYYKTHLERLRALAKTYHTLLSPLNLQLPLDTIQTKHCTRQNIYSQYPILHPKRDQLVAKLKQAGIQTAIHYPKPLHHQEALKHLGYPPSAFPNALKVSKQILSLPLNTNLNMQDLEKVAQIIAHV</sequence>
<dbReference type="OrthoDB" id="9766188at2"/>
<dbReference type="InterPro" id="IPR015424">
    <property type="entry name" value="PyrdxlP-dep_Trfase"/>
</dbReference>
<organism evidence="5 6">
    <name type="scientific">Helicobacter suis</name>
    <dbReference type="NCBI Taxonomy" id="104628"/>
    <lineage>
        <taxon>Bacteria</taxon>
        <taxon>Pseudomonadati</taxon>
        <taxon>Campylobacterota</taxon>
        <taxon>Epsilonproteobacteria</taxon>
        <taxon>Campylobacterales</taxon>
        <taxon>Helicobacteraceae</taxon>
        <taxon>Helicobacter</taxon>
    </lineage>
</organism>
<dbReference type="GO" id="GO:0008483">
    <property type="term" value="F:transaminase activity"/>
    <property type="evidence" value="ECO:0007669"/>
    <property type="project" value="UniProtKB-KW"/>
</dbReference>
<dbReference type="RefSeq" id="WP_034376316.1">
    <property type="nucleotide sequence ID" value="NZ_AP019774.1"/>
</dbReference>
<reference evidence="4 7" key="2">
    <citation type="submission" date="2020-04" db="EMBL/GenBank/DDBJ databases">
        <title>Genomic analysis of gastric non-Helicobacter pylori Helicobacters isolated in Japan.</title>
        <authorList>
            <person name="Suzuki M."/>
            <person name="Rimbara E."/>
        </authorList>
    </citation>
    <scope>NUCLEOTIDE SEQUENCE [LARGE SCALE GENOMIC DNA]</scope>
    <source>
        <strain evidence="4 7">NHP19-0020</strain>
    </source>
</reference>
<comment type="similarity">
    <text evidence="3">Belongs to the DegT/DnrJ/EryC1 family.</text>
</comment>
<dbReference type="InterPro" id="IPR015421">
    <property type="entry name" value="PyrdxlP-dep_Trfase_major"/>
</dbReference>
<dbReference type="AlphaFoldDB" id="A0A6J4D037"/>
<dbReference type="Proteomes" id="UP000317935">
    <property type="component" value="Chromosome"/>
</dbReference>
<dbReference type="PANTHER" id="PTHR30244:SF42">
    <property type="entry name" value="UDP-2-ACETAMIDO-2-DEOXY-3-OXO-D-GLUCURONATE AMINOTRANSFERASE"/>
    <property type="match status" value="1"/>
</dbReference>
<dbReference type="SUPFAM" id="SSF53383">
    <property type="entry name" value="PLP-dependent transferases"/>
    <property type="match status" value="1"/>
</dbReference>
<dbReference type="GeneID" id="56928319"/>
<dbReference type="InterPro" id="IPR015422">
    <property type="entry name" value="PyrdxlP-dep_Trfase_small"/>
</dbReference>
<keyword evidence="2 3" id="KW-0663">Pyridoxal phosphate</keyword>
<dbReference type="Proteomes" id="UP000509742">
    <property type="component" value="Chromosome"/>
</dbReference>
<keyword evidence="5" id="KW-0032">Aminotransferase</keyword>
<dbReference type="Gene3D" id="3.40.640.10">
    <property type="entry name" value="Type I PLP-dependent aspartate aminotransferase-like (Major domain)"/>
    <property type="match status" value="1"/>
</dbReference>
<evidence type="ECO:0000313" key="5">
    <source>
        <dbReference type="EMBL" id="BCD70130.1"/>
    </source>
</evidence>
<accession>A0A6J4D037</accession>